<comment type="similarity">
    <text evidence="1 7">Belongs to the ferritin family. Prokaryotic subfamily.</text>
</comment>
<dbReference type="GO" id="GO:0008199">
    <property type="term" value="F:ferric iron binding"/>
    <property type="evidence" value="ECO:0007669"/>
    <property type="project" value="InterPro"/>
</dbReference>
<evidence type="ECO:0000256" key="3">
    <source>
        <dbReference type="ARBA" id="ARBA00022723"/>
    </source>
</evidence>
<evidence type="ECO:0000256" key="1">
    <source>
        <dbReference type="ARBA" id="ARBA00006950"/>
    </source>
</evidence>
<feature type="domain" description="Ferritin-like diiron" evidence="8">
    <location>
        <begin position="1"/>
        <end position="145"/>
    </location>
</feature>
<dbReference type="InterPro" id="IPR009078">
    <property type="entry name" value="Ferritin-like_SF"/>
</dbReference>
<dbReference type="AlphaFoldDB" id="A0A0B7GY71"/>
<evidence type="ECO:0000256" key="6">
    <source>
        <dbReference type="PIRSR" id="PIRSR601519-1"/>
    </source>
</evidence>
<evidence type="ECO:0000256" key="5">
    <source>
        <dbReference type="ARBA" id="ARBA00023004"/>
    </source>
</evidence>
<comment type="function">
    <text evidence="7">Iron-storage protein.</text>
</comment>
<protein>
    <recommendedName>
        <fullName evidence="7">Ferritin</fullName>
        <ecNumber evidence="7">1.16.3.2</ecNumber>
    </recommendedName>
</protein>
<evidence type="ECO:0000313" key="12">
    <source>
        <dbReference type="Proteomes" id="UP000323594"/>
    </source>
</evidence>
<dbReference type="InterPro" id="IPR001519">
    <property type="entry name" value="Ferritin"/>
</dbReference>
<dbReference type="FunFam" id="1.20.1260.10:FF:000001">
    <property type="entry name" value="Non-heme ferritin"/>
    <property type="match status" value="1"/>
</dbReference>
<feature type="binding site" evidence="6">
    <location>
        <position position="50"/>
    </location>
    <ligand>
        <name>Fe cation</name>
        <dbReference type="ChEBI" id="CHEBI:24875"/>
        <label>1</label>
    </ligand>
</feature>
<dbReference type="PANTHER" id="PTHR11431">
    <property type="entry name" value="FERRITIN"/>
    <property type="match status" value="1"/>
</dbReference>
<dbReference type="PANTHER" id="PTHR11431:SF127">
    <property type="entry name" value="BACTERIAL NON-HEME FERRITIN"/>
    <property type="match status" value="1"/>
</dbReference>
<name>A0A0B7GY71_TREPH</name>
<evidence type="ECO:0000313" key="10">
    <source>
        <dbReference type="EMBL" id="QEJ99376.1"/>
    </source>
</evidence>
<dbReference type="GO" id="GO:0004322">
    <property type="term" value="F:ferroxidase activity"/>
    <property type="evidence" value="ECO:0007669"/>
    <property type="project" value="TreeGrafter"/>
</dbReference>
<dbReference type="GO" id="GO:0008198">
    <property type="term" value="F:ferrous iron binding"/>
    <property type="evidence" value="ECO:0007669"/>
    <property type="project" value="TreeGrafter"/>
</dbReference>
<feature type="binding site" evidence="6">
    <location>
        <position position="127"/>
    </location>
    <ligand>
        <name>Fe cation</name>
        <dbReference type="ChEBI" id="CHEBI:24875"/>
        <label>1</label>
    </ligand>
</feature>
<dbReference type="GO" id="GO:0006826">
    <property type="term" value="P:iron ion transport"/>
    <property type="evidence" value="ECO:0007669"/>
    <property type="project" value="InterPro"/>
</dbReference>
<dbReference type="EMBL" id="CP042817">
    <property type="protein sequence ID" value="QEJ99376.1"/>
    <property type="molecule type" value="Genomic_DNA"/>
</dbReference>
<reference evidence="9" key="2">
    <citation type="submission" date="2015-01" db="EMBL/GenBank/DDBJ databases">
        <authorList>
            <person name="Xiang T."/>
            <person name="Song Y."/>
            <person name="Huang L."/>
            <person name="Wang B."/>
            <person name="Wu P."/>
        </authorList>
    </citation>
    <scope>NUCLEOTIDE SEQUENCE [LARGE SCALE GENOMIC DNA]</scope>
    <source>
        <strain evidence="9">V1</strain>
    </source>
</reference>
<keyword evidence="5 6" id="KW-0408">Iron</keyword>
<dbReference type="GO" id="GO:0006879">
    <property type="term" value="P:intracellular iron ion homeostasis"/>
    <property type="evidence" value="ECO:0007669"/>
    <property type="project" value="UniProtKB-KW"/>
</dbReference>
<dbReference type="InterPro" id="IPR008331">
    <property type="entry name" value="Ferritin_DPS_dom"/>
</dbReference>
<dbReference type="Pfam" id="PF00210">
    <property type="entry name" value="Ferritin"/>
    <property type="match status" value="1"/>
</dbReference>
<proteinExistence type="inferred from homology"/>
<dbReference type="GeneID" id="57754452"/>
<keyword evidence="11" id="KW-1185">Reference proteome</keyword>
<keyword evidence="3 6" id="KW-0479">Metal-binding</keyword>
<dbReference type="GO" id="GO:0005829">
    <property type="term" value="C:cytosol"/>
    <property type="evidence" value="ECO:0007669"/>
    <property type="project" value="TreeGrafter"/>
</dbReference>
<accession>A0A0B7GY71</accession>
<keyword evidence="7" id="KW-0963">Cytoplasm</keyword>
<dbReference type="EMBL" id="CDNC01000034">
    <property type="protein sequence ID" value="CEM62542.1"/>
    <property type="molecule type" value="Genomic_DNA"/>
</dbReference>
<organism evidence="9 11">
    <name type="scientific">Treponema phagedenis</name>
    <dbReference type="NCBI Taxonomy" id="162"/>
    <lineage>
        <taxon>Bacteria</taxon>
        <taxon>Pseudomonadati</taxon>
        <taxon>Spirochaetota</taxon>
        <taxon>Spirochaetia</taxon>
        <taxon>Spirochaetales</taxon>
        <taxon>Treponemataceae</taxon>
        <taxon>Treponema</taxon>
    </lineage>
</organism>
<feature type="binding site" evidence="6">
    <location>
        <position position="17"/>
    </location>
    <ligand>
        <name>Fe cation</name>
        <dbReference type="ChEBI" id="CHEBI:24875"/>
        <label>1</label>
    </ligand>
</feature>
<dbReference type="GO" id="GO:0042802">
    <property type="term" value="F:identical protein binding"/>
    <property type="evidence" value="ECO:0007669"/>
    <property type="project" value="UniProtKB-ARBA"/>
</dbReference>
<dbReference type="CDD" id="cd01055">
    <property type="entry name" value="Nonheme_Ferritin"/>
    <property type="match status" value="1"/>
</dbReference>
<evidence type="ECO:0000256" key="2">
    <source>
        <dbReference type="ARBA" id="ARBA00022434"/>
    </source>
</evidence>
<comment type="catalytic activity">
    <reaction evidence="7">
        <text>4 Fe(2+) + O2 + 6 H2O = 4 iron(III) oxide-hydroxide + 12 H(+)</text>
        <dbReference type="Rhea" id="RHEA:11972"/>
        <dbReference type="ChEBI" id="CHEBI:15377"/>
        <dbReference type="ChEBI" id="CHEBI:15378"/>
        <dbReference type="ChEBI" id="CHEBI:15379"/>
        <dbReference type="ChEBI" id="CHEBI:29033"/>
        <dbReference type="ChEBI" id="CHEBI:78619"/>
        <dbReference type="EC" id="1.16.3.2"/>
    </reaction>
</comment>
<dbReference type="InterPro" id="IPR041719">
    <property type="entry name" value="Ferritin_prok"/>
</dbReference>
<evidence type="ECO:0000259" key="8">
    <source>
        <dbReference type="PROSITE" id="PS50905"/>
    </source>
</evidence>
<reference evidence="10 12" key="3">
    <citation type="submission" date="2019-08" db="EMBL/GenBank/DDBJ databases">
        <authorList>
            <person name="Kuhnert P."/>
        </authorList>
    </citation>
    <scope>NUCLEOTIDE SEQUENCE [LARGE SCALE GENOMIC DNA]</scope>
    <source>
        <strain evidence="10 12">B36.5</strain>
    </source>
</reference>
<dbReference type="Proteomes" id="UP000323594">
    <property type="component" value="Chromosome"/>
</dbReference>
<gene>
    <name evidence="9" type="primary">ftnA</name>
    <name evidence="10" type="ORF">FUT82_16215</name>
    <name evidence="9" type="ORF">TPHV1_40045</name>
</gene>
<dbReference type="OrthoDB" id="9801481at2"/>
<keyword evidence="2 7" id="KW-0409">Iron storage</keyword>
<evidence type="ECO:0000313" key="9">
    <source>
        <dbReference type="EMBL" id="CEM62542.1"/>
    </source>
</evidence>
<dbReference type="RefSeq" id="WP_024752746.1">
    <property type="nucleotide sequence ID" value="NZ_CDNC01000034.1"/>
</dbReference>
<feature type="binding site" evidence="6">
    <location>
        <position position="53"/>
    </location>
    <ligand>
        <name>Fe cation</name>
        <dbReference type="ChEBI" id="CHEBI:24875"/>
        <label>1</label>
    </ligand>
</feature>
<reference evidence="11" key="1">
    <citation type="submission" date="2015-01" db="EMBL/GenBank/DDBJ databases">
        <authorList>
            <person name="Manzoor Shahid"/>
            <person name="Zubair Saima"/>
        </authorList>
    </citation>
    <scope>NUCLEOTIDE SEQUENCE [LARGE SCALE GENOMIC DNA]</scope>
    <source>
        <strain evidence="11">V1</strain>
    </source>
</reference>
<sequence length="162" mass="18784">MLSDKLLKALNNQINKEIYSSYLYLAIAGHFETEGLKGFASWMKIQAQEELSHAMKFYEYIYDRDSQMEFLPIEAPAPKLGTPLEVLQIVLKHEESITKSIHNVYSLAREEGDYASESFLIWFINEQTEEEATLRDYIDSFKFVDGKTGVMLIDRKLGERTK</sequence>
<dbReference type="InterPro" id="IPR012347">
    <property type="entry name" value="Ferritin-like"/>
</dbReference>
<evidence type="ECO:0000313" key="11">
    <source>
        <dbReference type="Proteomes" id="UP000042527"/>
    </source>
</evidence>
<evidence type="ECO:0000256" key="4">
    <source>
        <dbReference type="ARBA" id="ARBA00023002"/>
    </source>
</evidence>
<dbReference type="EC" id="1.16.3.2" evidence="7"/>
<dbReference type="InterPro" id="IPR009040">
    <property type="entry name" value="Ferritin-like_diiron"/>
</dbReference>
<evidence type="ECO:0000256" key="7">
    <source>
        <dbReference type="RuleBase" id="RU361145"/>
    </source>
</evidence>
<dbReference type="Gene3D" id="1.20.1260.10">
    <property type="match status" value="1"/>
</dbReference>
<dbReference type="SUPFAM" id="SSF47240">
    <property type="entry name" value="Ferritin-like"/>
    <property type="match status" value="1"/>
</dbReference>
<comment type="subcellular location">
    <subcellularLocation>
        <location evidence="7">Cytoplasm</location>
    </subcellularLocation>
</comment>
<dbReference type="Proteomes" id="UP000042527">
    <property type="component" value="Unassembled WGS sequence"/>
</dbReference>
<dbReference type="PROSITE" id="PS50905">
    <property type="entry name" value="FERRITIN_LIKE"/>
    <property type="match status" value="1"/>
</dbReference>
<feature type="binding site" evidence="6">
    <location>
        <position position="94"/>
    </location>
    <ligand>
        <name>Fe cation</name>
        <dbReference type="ChEBI" id="CHEBI:24875"/>
        <label>1</label>
    </ligand>
</feature>
<keyword evidence="4 9" id="KW-0560">Oxidoreductase</keyword>